<dbReference type="PANTHER" id="PTHR30185">
    <property type="entry name" value="CRYPTIC BETA-GLUCOSIDE BGL OPERON ANTITERMINATOR"/>
    <property type="match status" value="1"/>
</dbReference>
<gene>
    <name evidence="3" type="ORF">IAC13_05755</name>
</gene>
<dbReference type="SUPFAM" id="SSF63520">
    <property type="entry name" value="PTS-regulatory domain, PRD"/>
    <property type="match status" value="2"/>
</dbReference>
<reference evidence="3" key="1">
    <citation type="submission" date="2020-10" db="EMBL/GenBank/DDBJ databases">
        <authorList>
            <person name="Gilroy R."/>
        </authorList>
    </citation>
    <scope>NUCLEOTIDE SEQUENCE</scope>
    <source>
        <strain evidence="3">E3-2379</strain>
    </source>
</reference>
<evidence type="ECO:0000256" key="1">
    <source>
        <dbReference type="ARBA" id="ARBA00022737"/>
    </source>
</evidence>
<name>A0A9D9I0I4_9FIRM</name>
<dbReference type="PROSITE" id="PS51372">
    <property type="entry name" value="PRD_2"/>
    <property type="match status" value="2"/>
</dbReference>
<dbReference type="InterPro" id="IPR036634">
    <property type="entry name" value="PRD_sf"/>
</dbReference>
<dbReference type="PANTHER" id="PTHR30185:SF15">
    <property type="entry name" value="CRYPTIC BETA-GLUCOSIDE BGL OPERON ANTITERMINATOR"/>
    <property type="match status" value="1"/>
</dbReference>
<dbReference type="Pfam" id="PF03123">
    <property type="entry name" value="CAT_RBD"/>
    <property type="match status" value="1"/>
</dbReference>
<feature type="domain" description="PRD" evidence="2">
    <location>
        <begin position="72"/>
        <end position="177"/>
    </location>
</feature>
<dbReference type="AlphaFoldDB" id="A0A9D9I0I4"/>
<dbReference type="GO" id="GO:0006355">
    <property type="term" value="P:regulation of DNA-templated transcription"/>
    <property type="evidence" value="ECO:0007669"/>
    <property type="project" value="InterPro"/>
</dbReference>
<dbReference type="Gene3D" id="2.30.24.10">
    <property type="entry name" value="CAT RNA-binding domain"/>
    <property type="match status" value="1"/>
</dbReference>
<protein>
    <submittedName>
        <fullName evidence="3">PRD domain-containing protein</fullName>
    </submittedName>
</protein>
<evidence type="ECO:0000313" key="3">
    <source>
        <dbReference type="EMBL" id="MBO8463420.1"/>
    </source>
</evidence>
<dbReference type="SUPFAM" id="SSF50151">
    <property type="entry name" value="SacY-like RNA-binding domain"/>
    <property type="match status" value="1"/>
</dbReference>
<dbReference type="InterPro" id="IPR036650">
    <property type="entry name" value="CAT_RNA-bd_dom_sf"/>
</dbReference>
<evidence type="ECO:0000313" key="4">
    <source>
        <dbReference type="Proteomes" id="UP000823618"/>
    </source>
</evidence>
<feature type="domain" description="PRD" evidence="2">
    <location>
        <begin position="178"/>
        <end position="282"/>
    </location>
</feature>
<dbReference type="Gene3D" id="1.10.1790.10">
    <property type="entry name" value="PRD domain"/>
    <property type="match status" value="2"/>
</dbReference>
<comment type="caution">
    <text evidence="3">The sequence shown here is derived from an EMBL/GenBank/DDBJ whole genome shotgun (WGS) entry which is preliminary data.</text>
</comment>
<dbReference type="NCBIfam" id="NF046042">
    <property type="entry name" value="LicT"/>
    <property type="match status" value="1"/>
</dbReference>
<dbReference type="InterPro" id="IPR011608">
    <property type="entry name" value="PRD"/>
</dbReference>
<dbReference type="EMBL" id="JADIML010000158">
    <property type="protein sequence ID" value="MBO8463420.1"/>
    <property type="molecule type" value="Genomic_DNA"/>
</dbReference>
<dbReference type="Pfam" id="PF00874">
    <property type="entry name" value="PRD"/>
    <property type="match status" value="2"/>
</dbReference>
<dbReference type="InterPro" id="IPR004341">
    <property type="entry name" value="CAT_RNA-bd_dom"/>
</dbReference>
<dbReference type="InterPro" id="IPR050661">
    <property type="entry name" value="BglG_antiterminators"/>
</dbReference>
<reference evidence="3" key="2">
    <citation type="journal article" date="2021" name="PeerJ">
        <title>Extensive microbial diversity within the chicken gut microbiome revealed by metagenomics and culture.</title>
        <authorList>
            <person name="Gilroy R."/>
            <person name="Ravi A."/>
            <person name="Getino M."/>
            <person name="Pursley I."/>
            <person name="Horton D.L."/>
            <person name="Alikhan N.F."/>
            <person name="Baker D."/>
            <person name="Gharbi K."/>
            <person name="Hall N."/>
            <person name="Watson M."/>
            <person name="Adriaenssens E.M."/>
            <person name="Foster-Nyarko E."/>
            <person name="Jarju S."/>
            <person name="Secka A."/>
            <person name="Antonio M."/>
            <person name="Oren A."/>
            <person name="Chaudhuri R.R."/>
            <person name="La Ragione R."/>
            <person name="Hildebrand F."/>
            <person name="Pallen M.J."/>
        </authorList>
    </citation>
    <scope>NUCLEOTIDE SEQUENCE</scope>
    <source>
        <strain evidence="3">E3-2379</strain>
    </source>
</reference>
<dbReference type="Proteomes" id="UP000823618">
    <property type="component" value="Unassembled WGS sequence"/>
</dbReference>
<keyword evidence="1" id="KW-0677">Repeat</keyword>
<sequence length="282" mass="33155">MKGADIVYRVKKVVNNNIVCAIDDKEEEVILRGLGIGFHKKSGEEVPEELIEKVYRMDGTKSTNKLQELLAEIPLEYVEVCTDIIDHARDILGRRLNNNIYITLTDHISFAITRQKENLEYKNAMLSEIKCFYPQEYELGVEALSIIEKRLGIRLSIDEAGFIALHIVNAELDTNMSSMVQITELIQKILEIVTEYYQMQFDEESLYYSRFITHLKFFGQRLFMKKEVKNDDKVFQEMIKTQYPNDYECAKLIQQHIKKVYKKDITEEEMMFLTVHLRRISM</sequence>
<organism evidence="3 4">
    <name type="scientific">Candidatus Scybalomonas excrementavium</name>
    <dbReference type="NCBI Taxonomy" id="2840943"/>
    <lineage>
        <taxon>Bacteria</taxon>
        <taxon>Bacillati</taxon>
        <taxon>Bacillota</taxon>
        <taxon>Clostridia</taxon>
        <taxon>Lachnospirales</taxon>
        <taxon>Lachnospiraceae</taxon>
        <taxon>Lachnospiraceae incertae sedis</taxon>
        <taxon>Candidatus Scybalomonas</taxon>
    </lineage>
</organism>
<evidence type="ECO:0000259" key="2">
    <source>
        <dbReference type="PROSITE" id="PS51372"/>
    </source>
</evidence>
<proteinExistence type="predicted"/>
<dbReference type="SMART" id="SM01061">
    <property type="entry name" value="CAT_RBD"/>
    <property type="match status" value="1"/>
</dbReference>
<accession>A0A9D9I0I4</accession>
<dbReference type="GO" id="GO:0003723">
    <property type="term" value="F:RNA binding"/>
    <property type="evidence" value="ECO:0007669"/>
    <property type="project" value="InterPro"/>
</dbReference>